<dbReference type="SUPFAM" id="SSF55729">
    <property type="entry name" value="Acyl-CoA N-acyltransferases (Nat)"/>
    <property type="match status" value="1"/>
</dbReference>
<evidence type="ECO:0000313" key="3">
    <source>
        <dbReference type="EMBL" id="RNB54481.1"/>
    </source>
</evidence>
<dbReference type="Proteomes" id="UP000317180">
    <property type="component" value="Unassembled WGS sequence"/>
</dbReference>
<dbReference type="PANTHER" id="PTHR43233:SF1">
    <property type="entry name" value="FAMILY N-ACETYLTRANSFERASE, PUTATIVE (AFU_ORTHOLOGUE AFUA_6G03350)-RELATED"/>
    <property type="match status" value="1"/>
</dbReference>
<dbReference type="GeneID" id="82810284"/>
<evidence type="ECO:0000313" key="4">
    <source>
        <dbReference type="Proteomes" id="UP000276178"/>
    </source>
</evidence>
<reference evidence="3 4" key="1">
    <citation type="submission" date="2018-10" db="EMBL/GenBank/DDBJ databases">
        <title>Phylogenomics of Brevibacillus.</title>
        <authorList>
            <person name="Dunlap C."/>
        </authorList>
    </citation>
    <scope>NUCLEOTIDE SEQUENCE [LARGE SCALE GENOMIC DNA]</scope>
    <source>
        <strain evidence="3 4">NRRL NRS 1219</strain>
    </source>
</reference>
<protein>
    <submittedName>
        <fullName evidence="3">N-acetyltransferase</fullName>
    </submittedName>
</protein>
<reference evidence="2 5" key="2">
    <citation type="submission" date="2019-06" db="EMBL/GenBank/DDBJ databases">
        <title>Whole genome shotgun sequence of Brevibacillus agri NBRC 15538.</title>
        <authorList>
            <person name="Hosoyama A."/>
            <person name="Uohara A."/>
            <person name="Ohji S."/>
            <person name="Ichikawa N."/>
        </authorList>
    </citation>
    <scope>NUCLEOTIDE SEQUENCE [LARGE SCALE GENOMIC DNA]</scope>
    <source>
        <strain evidence="2 5">NBRC 15538</strain>
    </source>
</reference>
<dbReference type="PROSITE" id="PS51186">
    <property type="entry name" value="GNAT"/>
    <property type="match status" value="1"/>
</dbReference>
<dbReference type="InterPro" id="IPR016181">
    <property type="entry name" value="Acyl_CoA_acyltransferase"/>
</dbReference>
<keyword evidence="5" id="KW-1185">Reference proteome</keyword>
<accession>A0A3M8ATI4</accession>
<dbReference type="CDD" id="cd04301">
    <property type="entry name" value="NAT_SF"/>
    <property type="match status" value="1"/>
</dbReference>
<evidence type="ECO:0000259" key="1">
    <source>
        <dbReference type="PROSITE" id="PS51186"/>
    </source>
</evidence>
<feature type="domain" description="N-acetyltransferase" evidence="1">
    <location>
        <begin position="10"/>
        <end position="138"/>
    </location>
</feature>
<sequence length="138" mass="16103">MEWKHGEWPYTMSDDKALLDEDKICAWLATTYWASERPCEIVRKSIQQSLCFGLHHENGQAGFVRVVTDYATFSWVCDVFVDPAHRGKGLGKWMMEIVIHHPAIRHTNMTLGTRDAHGLYEQYGFVRREMMRRQAESV</sequence>
<dbReference type="InterPro" id="IPR000182">
    <property type="entry name" value="GNAT_dom"/>
</dbReference>
<dbReference type="OrthoDB" id="3216107at2"/>
<organism evidence="3 4">
    <name type="scientific">Brevibacillus agri</name>
    <dbReference type="NCBI Taxonomy" id="51101"/>
    <lineage>
        <taxon>Bacteria</taxon>
        <taxon>Bacillati</taxon>
        <taxon>Bacillota</taxon>
        <taxon>Bacilli</taxon>
        <taxon>Bacillales</taxon>
        <taxon>Paenibacillaceae</taxon>
        <taxon>Brevibacillus</taxon>
    </lineage>
</organism>
<dbReference type="Pfam" id="PF13508">
    <property type="entry name" value="Acetyltransf_7"/>
    <property type="match status" value="1"/>
</dbReference>
<dbReference type="EMBL" id="RHHN01000039">
    <property type="protein sequence ID" value="RNB54481.1"/>
    <property type="molecule type" value="Genomic_DNA"/>
</dbReference>
<dbReference type="GO" id="GO:0016747">
    <property type="term" value="F:acyltransferase activity, transferring groups other than amino-acyl groups"/>
    <property type="evidence" value="ECO:0007669"/>
    <property type="project" value="InterPro"/>
</dbReference>
<evidence type="ECO:0000313" key="5">
    <source>
        <dbReference type="Proteomes" id="UP000317180"/>
    </source>
</evidence>
<comment type="caution">
    <text evidence="3">The sequence shown here is derived from an EMBL/GenBank/DDBJ whole genome shotgun (WGS) entry which is preliminary data.</text>
</comment>
<dbReference type="EMBL" id="BJOD01000053">
    <property type="protein sequence ID" value="GED27894.1"/>
    <property type="molecule type" value="Genomic_DNA"/>
</dbReference>
<dbReference type="AlphaFoldDB" id="A0A3M8ATI4"/>
<dbReference type="PANTHER" id="PTHR43233">
    <property type="entry name" value="FAMILY N-ACETYLTRANSFERASE, PUTATIVE (AFU_ORTHOLOGUE AFUA_6G03350)-RELATED"/>
    <property type="match status" value="1"/>
</dbReference>
<dbReference type="InterPro" id="IPR053144">
    <property type="entry name" value="Acetyltransferase_Butenolide"/>
</dbReference>
<gene>
    <name evidence="2" type="ORF">BAG01nite_39960</name>
    <name evidence="3" type="ORF">EB820_13760</name>
</gene>
<proteinExistence type="predicted"/>
<dbReference type="Proteomes" id="UP000276178">
    <property type="component" value="Unassembled WGS sequence"/>
</dbReference>
<keyword evidence="3" id="KW-0808">Transferase</keyword>
<evidence type="ECO:0000313" key="2">
    <source>
        <dbReference type="EMBL" id="GED27894.1"/>
    </source>
</evidence>
<dbReference type="Gene3D" id="3.40.630.30">
    <property type="match status" value="1"/>
</dbReference>
<name>A0A3M8ATI4_9BACL</name>
<dbReference type="RefSeq" id="WP_005827413.1">
    <property type="nucleotide sequence ID" value="NZ_BJOD01000053.1"/>
</dbReference>